<dbReference type="SMART" id="SM00346">
    <property type="entry name" value="HTH_ICLR"/>
    <property type="match status" value="1"/>
</dbReference>
<evidence type="ECO:0000313" key="6">
    <source>
        <dbReference type="EMBL" id="GLR66955.1"/>
    </source>
</evidence>
<evidence type="ECO:0000256" key="2">
    <source>
        <dbReference type="ARBA" id="ARBA00023125"/>
    </source>
</evidence>
<proteinExistence type="predicted"/>
<keyword evidence="7" id="KW-1185">Reference proteome</keyword>
<dbReference type="Gene3D" id="1.10.10.10">
    <property type="entry name" value="Winged helix-like DNA-binding domain superfamily/Winged helix DNA-binding domain"/>
    <property type="match status" value="1"/>
</dbReference>
<dbReference type="SUPFAM" id="SSF55781">
    <property type="entry name" value="GAF domain-like"/>
    <property type="match status" value="1"/>
</dbReference>
<protein>
    <submittedName>
        <fullName evidence="6">MhpR family transcriptional regulator</fullName>
    </submittedName>
</protein>
<dbReference type="Pfam" id="PF01614">
    <property type="entry name" value="IclR_C"/>
    <property type="match status" value="1"/>
</dbReference>
<dbReference type="SUPFAM" id="SSF46785">
    <property type="entry name" value="Winged helix' DNA-binding domain"/>
    <property type="match status" value="1"/>
</dbReference>
<keyword evidence="2" id="KW-0238">DNA-binding</keyword>
<evidence type="ECO:0000259" key="4">
    <source>
        <dbReference type="PROSITE" id="PS51077"/>
    </source>
</evidence>
<dbReference type="InterPro" id="IPR050707">
    <property type="entry name" value="HTH_MetabolicPath_Reg"/>
</dbReference>
<feature type="domain" description="HTH iclR-type" evidence="4">
    <location>
        <begin position="14"/>
        <end position="75"/>
    </location>
</feature>
<dbReference type="EMBL" id="BSOS01000043">
    <property type="protein sequence ID" value="GLR66955.1"/>
    <property type="molecule type" value="Genomic_DNA"/>
</dbReference>
<dbReference type="Pfam" id="PF09339">
    <property type="entry name" value="HTH_IclR"/>
    <property type="match status" value="1"/>
</dbReference>
<evidence type="ECO:0000256" key="1">
    <source>
        <dbReference type="ARBA" id="ARBA00023015"/>
    </source>
</evidence>
<dbReference type="InterPro" id="IPR014757">
    <property type="entry name" value="Tscrpt_reg_IclR_C"/>
</dbReference>
<comment type="caution">
    <text evidence="6">The sequence shown here is derived from an EMBL/GenBank/DDBJ whole genome shotgun (WGS) entry which is preliminary data.</text>
</comment>
<dbReference type="Proteomes" id="UP001156641">
    <property type="component" value="Unassembled WGS sequence"/>
</dbReference>
<dbReference type="PROSITE" id="PS51078">
    <property type="entry name" value="ICLR_ED"/>
    <property type="match status" value="1"/>
</dbReference>
<accession>A0ABQ6A395</accession>
<evidence type="ECO:0000256" key="3">
    <source>
        <dbReference type="ARBA" id="ARBA00023163"/>
    </source>
</evidence>
<organism evidence="6 7">
    <name type="scientific">Acidocella aquatica</name>
    <dbReference type="NCBI Taxonomy" id="1922313"/>
    <lineage>
        <taxon>Bacteria</taxon>
        <taxon>Pseudomonadati</taxon>
        <taxon>Pseudomonadota</taxon>
        <taxon>Alphaproteobacteria</taxon>
        <taxon>Acetobacterales</taxon>
        <taxon>Acidocellaceae</taxon>
        <taxon>Acidocella</taxon>
    </lineage>
</organism>
<sequence>MHSFAPMEGTYKTVRALERGLEILFELNKIGRATPAQLSKATGIDRTTTYRLLHTLAAQGLVGRSPAEDSFYLLRDTRRLSDGFIETDQVLWLAGVELGKMLLKVQWPSDYATFDRGTMLIQETTHRFSSLSVHRNMVGRRRTLFSSALGRAVLAGATDSEREMILQITESSLGRPAPRNIDSLLEDFHQRGYTWSVGGSEGHISAIALPIKGKDRVVGAVNIVFFRRASTPEEIAEKHLDSLKSCVAAIEAGITKTAEDTRSLHGPTPESS</sequence>
<keyword evidence="3" id="KW-0804">Transcription</keyword>
<name>A0ABQ6A395_9PROT</name>
<dbReference type="PANTHER" id="PTHR30136">
    <property type="entry name" value="HELIX-TURN-HELIX TRANSCRIPTIONAL REGULATOR, ICLR FAMILY"/>
    <property type="match status" value="1"/>
</dbReference>
<reference evidence="7" key="1">
    <citation type="journal article" date="2019" name="Int. J. Syst. Evol. Microbiol.">
        <title>The Global Catalogue of Microorganisms (GCM) 10K type strain sequencing project: providing services to taxonomists for standard genome sequencing and annotation.</title>
        <authorList>
            <consortium name="The Broad Institute Genomics Platform"/>
            <consortium name="The Broad Institute Genome Sequencing Center for Infectious Disease"/>
            <person name="Wu L."/>
            <person name="Ma J."/>
        </authorList>
    </citation>
    <scope>NUCLEOTIDE SEQUENCE [LARGE SCALE GENOMIC DNA]</scope>
    <source>
        <strain evidence="7">NBRC 112502</strain>
    </source>
</reference>
<dbReference type="InterPro" id="IPR036390">
    <property type="entry name" value="WH_DNA-bd_sf"/>
</dbReference>
<keyword evidence="1" id="KW-0805">Transcription regulation</keyword>
<dbReference type="InterPro" id="IPR036388">
    <property type="entry name" value="WH-like_DNA-bd_sf"/>
</dbReference>
<dbReference type="InterPro" id="IPR029016">
    <property type="entry name" value="GAF-like_dom_sf"/>
</dbReference>
<feature type="domain" description="IclR-ED" evidence="5">
    <location>
        <begin position="76"/>
        <end position="256"/>
    </location>
</feature>
<evidence type="ECO:0000313" key="7">
    <source>
        <dbReference type="Proteomes" id="UP001156641"/>
    </source>
</evidence>
<evidence type="ECO:0000259" key="5">
    <source>
        <dbReference type="PROSITE" id="PS51078"/>
    </source>
</evidence>
<dbReference type="PANTHER" id="PTHR30136:SF23">
    <property type="entry name" value="DNA-BINDING TRANSCRIPTIONAL ACTIVATOR MHPR"/>
    <property type="match status" value="1"/>
</dbReference>
<dbReference type="Gene3D" id="3.30.450.40">
    <property type="match status" value="1"/>
</dbReference>
<dbReference type="PROSITE" id="PS51077">
    <property type="entry name" value="HTH_ICLR"/>
    <property type="match status" value="1"/>
</dbReference>
<gene>
    <name evidence="6" type="ORF">GCM10010909_16350</name>
</gene>
<dbReference type="InterPro" id="IPR005471">
    <property type="entry name" value="Tscrpt_reg_IclR_N"/>
</dbReference>